<dbReference type="InterPro" id="IPR036061">
    <property type="entry name" value="CheW-like_dom_sf"/>
</dbReference>
<dbReference type="PROSITE" id="PS50109">
    <property type="entry name" value="HIS_KIN"/>
    <property type="match status" value="1"/>
</dbReference>
<feature type="domain" description="CheW-like" evidence="9">
    <location>
        <begin position="413"/>
        <end position="542"/>
    </location>
</feature>
<evidence type="ECO:0000256" key="3">
    <source>
        <dbReference type="ARBA" id="ARBA00022553"/>
    </source>
</evidence>
<dbReference type="InterPro" id="IPR036641">
    <property type="entry name" value="HPT_dom_sf"/>
</dbReference>
<dbReference type="InterPro" id="IPR004358">
    <property type="entry name" value="Sig_transdc_His_kin-like_C"/>
</dbReference>
<dbReference type="SMART" id="SM00260">
    <property type="entry name" value="CheW"/>
    <property type="match status" value="1"/>
</dbReference>
<dbReference type="Gene3D" id="2.30.30.40">
    <property type="entry name" value="SH3 Domains"/>
    <property type="match status" value="1"/>
</dbReference>
<dbReference type="SUPFAM" id="SSF47384">
    <property type="entry name" value="Homodimeric domain of signal transducing histidine kinase"/>
    <property type="match status" value="1"/>
</dbReference>
<dbReference type="InterPro" id="IPR008207">
    <property type="entry name" value="Sig_transdc_His_kin_Hpt_dom"/>
</dbReference>
<evidence type="ECO:0000256" key="2">
    <source>
        <dbReference type="ARBA" id="ARBA00012438"/>
    </source>
</evidence>
<feature type="modified residue" description="Phosphohistidine" evidence="6">
    <location>
        <position position="46"/>
    </location>
</feature>
<dbReference type="PROSITE" id="PS50894">
    <property type="entry name" value="HPT"/>
    <property type="match status" value="1"/>
</dbReference>
<dbReference type="InterPro" id="IPR004105">
    <property type="entry name" value="CheA-like_dim"/>
</dbReference>
<dbReference type="SUPFAM" id="SSF47226">
    <property type="entry name" value="Histidine-containing phosphotransfer domain, HPT domain"/>
    <property type="match status" value="1"/>
</dbReference>
<proteinExistence type="predicted"/>
<dbReference type="Gene3D" id="1.20.120.160">
    <property type="entry name" value="HPT domain"/>
    <property type="match status" value="1"/>
</dbReference>
<keyword evidence="3 6" id="KW-0597">Phosphoprotein</keyword>
<dbReference type="GO" id="GO:0000155">
    <property type="term" value="F:phosphorelay sensor kinase activity"/>
    <property type="evidence" value="ECO:0007669"/>
    <property type="project" value="InterPro"/>
</dbReference>
<evidence type="ECO:0000256" key="5">
    <source>
        <dbReference type="ARBA" id="ARBA00022777"/>
    </source>
</evidence>
<dbReference type="FunFam" id="3.30.565.10:FF:000016">
    <property type="entry name" value="Chemotaxis protein CheA, putative"/>
    <property type="match status" value="1"/>
</dbReference>
<evidence type="ECO:0000313" key="12">
    <source>
        <dbReference type="Proteomes" id="UP000636888"/>
    </source>
</evidence>
<evidence type="ECO:0000256" key="6">
    <source>
        <dbReference type="PROSITE-ProRule" id="PRU00110"/>
    </source>
</evidence>
<dbReference type="InterPro" id="IPR005467">
    <property type="entry name" value="His_kinase_dom"/>
</dbReference>
<comment type="caution">
    <text evidence="11">The sequence shown here is derived from an EMBL/GenBank/DDBJ whole genome shotgun (WGS) entry which is preliminary data.</text>
</comment>
<dbReference type="EC" id="2.7.13.3" evidence="2"/>
<dbReference type="InterPro" id="IPR002545">
    <property type="entry name" value="CheW-lke_dom"/>
</dbReference>
<dbReference type="InterPro" id="IPR036097">
    <property type="entry name" value="HisK_dim/P_sf"/>
</dbReference>
<dbReference type="SUPFAM" id="SSF50341">
    <property type="entry name" value="CheW-like"/>
    <property type="match status" value="1"/>
</dbReference>
<dbReference type="SUPFAM" id="SSF55874">
    <property type="entry name" value="ATPase domain of HSP90 chaperone/DNA topoisomerase II/histidine kinase"/>
    <property type="match status" value="1"/>
</dbReference>
<dbReference type="AlphaFoldDB" id="A0A8J7M3C6"/>
<evidence type="ECO:0000313" key="11">
    <source>
        <dbReference type="EMBL" id="MBJ6727898.1"/>
    </source>
</evidence>
<evidence type="ECO:0000259" key="8">
    <source>
        <dbReference type="PROSITE" id="PS50109"/>
    </source>
</evidence>
<dbReference type="Pfam" id="PF01584">
    <property type="entry name" value="CheW"/>
    <property type="match status" value="1"/>
</dbReference>
<evidence type="ECO:0000259" key="10">
    <source>
        <dbReference type="PROSITE" id="PS50894"/>
    </source>
</evidence>
<dbReference type="CDD" id="cd00088">
    <property type="entry name" value="HPT"/>
    <property type="match status" value="1"/>
</dbReference>
<dbReference type="SMART" id="SM00387">
    <property type="entry name" value="HATPase_c"/>
    <property type="match status" value="1"/>
</dbReference>
<dbReference type="SMART" id="SM01231">
    <property type="entry name" value="H-kinase_dim"/>
    <property type="match status" value="1"/>
</dbReference>
<dbReference type="InterPro" id="IPR036890">
    <property type="entry name" value="HATPase_C_sf"/>
</dbReference>
<sequence>MDMSQYRALFLAESREYLEEMGRCVVALDSGAGGKPEVDALFRAAHSLKGMALSMEFEPIVALAHSMEDLMVRVRDGALSFDRGIGDLLLEGADLLEGMMQDLEAERPLRGPEDLPLRLSSYSPGQATAPKAPEPAPEPEVGAPAEPAREALRETPAEAGFEPATVRVRTELLDHLANLTGELLTNKQRLLSLAREVSSSRLDEALTETNRLLRSLQDEVARVRLMPFDAICPRLERSVRDVSRKSGKQADFVIEGREIGLDRGVLEQLGEPLNHILKNAVDHGLEPAEERQSLGKPERGTVTLSVTRDRDQVVILVTDDGRGMDPAKMIASAVKKGLIDPDEGAMLSPRQALMLSVIPGFSTAGKVTEVSGRGVGMDAVNSTIRRLGGILAIDSQVGSGSRFTLRLPMTIATVHALLVRCGKFKGAVPVSAVQRSVELRREQIRSESGRQVFYLGDEPVPVLSLNRILGLPLGRFPRGFLPVFVTEVKGRQLGLVVDELLGQHELYIKPLGRPLGKVAGVAGGAILGDGEIVPVLDLATLM</sequence>
<organism evidence="11 12">
    <name type="scientific">Geomesophilobacter sediminis</name>
    <dbReference type="NCBI Taxonomy" id="2798584"/>
    <lineage>
        <taxon>Bacteria</taxon>
        <taxon>Pseudomonadati</taxon>
        <taxon>Thermodesulfobacteriota</taxon>
        <taxon>Desulfuromonadia</taxon>
        <taxon>Geobacterales</taxon>
        <taxon>Geobacteraceae</taxon>
        <taxon>Geomesophilobacter</taxon>
    </lineage>
</organism>
<dbReference type="Pfam" id="PF02518">
    <property type="entry name" value="HATPase_c"/>
    <property type="match status" value="1"/>
</dbReference>
<dbReference type="PANTHER" id="PTHR43395:SF1">
    <property type="entry name" value="CHEMOTAXIS PROTEIN CHEA"/>
    <property type="match status" value="1"/>
</dbReference>
<dbReference type="PROSITE" id="PS50851">
    <property type="entry name" value="CHEW"/>
    <property type="match status" value="1"/>
</dbReference>
<comment type="catalytic activity">
    <reaction evidence="1">
        <text>ATP + protein L-histidine = ADP + protein N-phospho-L-histidine.</text>
        <dbReference type="EC" id="2.7.13.3"/>
    </reaction>
</comment>
<dbReference type="SMART" id="SM00073">
    <property type="entry name" value="HPT"/>
    <property type="match status" value="1"/>
</dbReference>
<feature type="domain" description="HPt" evidence="10">
    <location>
        <begin position="1"/>
        <end position="103"/>
    </location>
</feature>
<evidence type="ECO:0000259" key="9">
    <source>
        <dbReference type="PROSITE" id="PS50851"/>
    </source>
</evidence>
<protein>
    <recommendedName>
        <fullName evidence="2">histidine kinase</fullName>
        <ecNumber evidence="2">2.7.13.3</ecNumber>
    </recommendedName>
</protein>
<dbReference type="Pfam" id="PF01627">
    <property type="entry name" value="Hpt"/>
    <property type="match status" value="1"/>
</dbReference>
<keyword evidence="4" id="KW-0808">Transferase</keyword>
<reference evidence="11" key="1">
    <citation type="submission" date="2020-12" db="EMBL/GenBank/DDBJ databases">
        <title>Geomonas sp. Red875, isolated from river sediment.</title>
        <authorList>
            <person name="Xu Z."/>
            <person name="Zhang Z."/>
            <person name="Masuda Y."/>
            <person name="Itoh H."/>
            <person name="Senoo K."/>
        </authorList>
    </citation>
    <scope>NUCLEOTIDE SEQUENCE</scope>
    <source>
        <strain evidence="11">Red875</strain>
    </source>
</reference>
<name>A0A8J7M3C6_9BACT</name>
<dbReference type="InterPro" id="IPR003594">
    <property type="entry name" value="HATPase_dom"/>
</dbReference>
<dbReference type="Pfam" id="PF02895">
    <property type="entry name" value="H-kinase_dim"/>
    <property type="match status" value="1"/>
</dbReference>
<accession>A0A8J7M3C6</accession>
<dbReference type="GO" id="GO:0005737">
    <property type="term" value="C:cytoplasm"/>
    <property type="evidence" value="ECO:0007669"/>
    <property type="project" value="InterPro"/>
</dbReference>
<dbReference type="Gene3D" id="3.30.565.10">
    <property type="entry name" value="Histidine kinase-like ATPase, C-terminal domain"/>
    <property type="match status" value="1"/>
</dbReference>
<dbReference type="Proteomes" id="UP000636888">
    <property type="component" value="Unassembled WGS sequence"/>
</dbReference>
<evidence type="ECO:0000256" key="1">
    <source>
        <dbReference type="ARBA" id="ARBA00000085"/>
    </source>
</evidence>
<dbReference type="EMBL" id="JAEMHM010000032">
    <property type="protein sequence ID" value="MBJ6727898.1"/>
    <property type="molecule type" value="Genomic_DNA"/>
</dbReference>
<dbReference type="PANTHER" id="PTHR43395">
    <property type="entry name" value="SENSOR HISTIDINE KINASE CHEA"/>
    <property type="match status" value="1"/>
</dbReference>
<evidence type="ECO:0000256" key="4">
    <source>
        <dbReference type="ARBA" id="ARBA00022679"/>
    </source>
</evidence>
<dbReference type="Gene3D" id="1.10.287.560">
    <property type="entry name" value="Histidine kinase CheA-like, homodimeric domain"/>
    <property type="match status" value="1"/>
</dbReference>
<keyword evidence="12" id="KW-1185">Reference proteome</keyword>
<feature type="region of interest" description="Disordered" evidence="7">
    <location>
        <begin position="108"/>
        <end position="146"/>
    </location>
</feature>
<evidence type="ECO:0000256" key="7">
    <source>
        <dbReference type="SAM" id="MobiDB-lite"/>
    </source>
</evidence>
<feature type="domain" description="Histidine kinase" evidence="8">
    <location>
        <begin position="167"/>
        <end position="411"/>
    </location>
</feature>
<keyword evidence="5" id="KW-0418">Kinase</keyword>
<dbReference type="PRINTS" id="PR00344">
    <property type="entry name" value="BCTRLSENSOR"/>
</dbReference>
<dbReference type="GO" id="GO:0006935">
    <property type="term" value="P:chemotaxis"/>
    <property type="evidence" value="ECO:0007669"/>
    <property type="project" value="InterPro"/>
</dbReference>
<dbReference type="InterPro" id="IPR051315">
    <property type="entry name" value="Bact_Chemotaxis_CheA"/>
</dbReference>
<dbReference type="InterPro" id="IPR037006">
    <property type="entry name" value="CheA-like_homodim_sf"/>
</dbReference>
<gene>
    <name evidence="11" type="ORF">JFN93_24575</name>
</gene>